<keyword evidence="2" id="KW-1185">Reference proteome</keyword>
<protein>
    <submittedName>
        <fullName evidence="1">Uncharacterized protein</fullName>
    </submittedName>
</protein>
<dbReference type="Proteomes" id="UP001151760">
    <property type="component" value="Unassembled WGS sequence"/>
</dbReference>
<evidence type="ECO:0000313" key="2">
    <source>
        <dbReference type="Proteomes" id="UP001151760"/>
    </source>
</evidence>
<gene>
    <name evidence="1" type="ORF">Tco_0875368</name>
</gene>
<dbReference type="EMBL" id="BQNB010013493">
    <property type="protein sequence ID" value="GJT16662.1"/>
    <property type="molecule type" value="Genomic_DNA"/>
</dbReference>
<name>A0ABQ5BS68_9ASTR</name>
<proteinExistence type="predicted"/>
<sequence>MDDPNMTMEEYIKLEEEKAYLLTEPTLNPHHINEFNLNNETSRSEYDEEEQNILYSNDLFPSNIIRPDDLKSEKDNDDNDIDIMQSFKVKIVIWKYFINRMLFYLIMNLCAPFGIPFDPKWYYKDGDCAITLRRPRYMALLPREQRHHFLRYEGLEYSDADIADFEARLARIYKREVHRVHVFDFRGFPDLMAKGLSARMLMEHRDDQGIPDKRDLRDYWIGISSTGDFLGTVPSYTMIRDPILRLCHRLIACSIAGRSQAPEKVTVTDLFYLRGMDIDSVNVPYLLARYLRGLMFISPKLPIIDMAELRQSNAVASAPAIAEDAPAVDKGDQAVLAPVQAP</sequence>
<organism evidence="1 2">
    <name type="scientific">Tanacetum coccineum</name>
    <dbReference type="NCBI Taxonomy" id="301880"/>
    <lineage>
        <taxon>Eukaryota</taxon>
        <taxon>Viridiplantae</taxon>
        <taxon>Streptophyta</taxon>
        <taxon>Embryophyta</taxon>
        <taxon>Tracheophyta</taxon>
        <taxon>Spermatophyta</taxon>
        <taxon>Magnoliopsida</taxon>
        <taxon>eudicotyledons</taxon>
        <taxon>Gunneridae</taxon>
        <taxon>Pentapetalae</taxon>
        <taxon>asterids</taxon>
        <taxon>campanulids</taxon>
        <taxon>Asterales</taxon>
        <taxon>Asteraceae</taxon>
        <taxon>Asteroideae</taxon>
        <taxon>Anthemideae</taxon>
        <taxon>Anthemidinae</taxon>
        <taxon>Tanacetum</taxon>
    </lineage>
</organism>
<reference evidence="1" key="1">
    <citation type="journal article" date="2022" name="Int. J. Mol. Sci.">
        <title>Draft Genome of Tanacetum Coccineum: Genomic Comparison of Closely Related Tanacetum-Family Plants.</title>
        <authorList>
            <person name="Yamashiro T."/>
            <person name="Shiraishi A."/>
            <person name="Nakayama K."/>
            <person name="Satake H."/>
        </authorList>
    </citation>
    <scope>NUCLEOTIDE SEQUENCE</scope>
</reference>
<comment type="caution">
    <text evidence="1">The sequence shown here is derived from an EMBL/GenBank/DDBJ whole genome shotgun (WGS) entry which is preliminary data.</text>
</comment>
<accession>A0ABQ5BS68</accession>
<evidence type="ECO:0000313" key="1">
    <source>
        <dbReference type="EMBL" id="GJT16662.1"/>
    </source>
</evidence>
<reference evidence="1" key="2">
    <citation type="submission" date="2022-01" db="EMBL/GenBank/DDBJ databases">
        <authorList>
            <person name="Yamashiro T."/>
            <person name="Shiraishi A."/>
            <person name="Satake H."/>
            <person name="Nakayama K."/>
        </authorList>
    </citation>
    <scope>NUCLEOTIDE SEQUENCE</scope>
</reference>